<evidence type="ECO:0000313" key="2">
    <source>
        <dbReference type="Proteomes" id="UP000216020"/>
    </source>
</evidence>
<keyword evidence="2" id="KW-1185">Reference proteome</keyword>
<organism evidence="1 2">
    <name type="scientific">Bordetella genomosp. 10</name>
    <dbReference type="NCBI Taxonomy" id="1416804"/>
    <lineage>
        <taxon>Bacteria</taxon>
        <taxon>Pseudomonadati</taxon>
        <taxon>Pseudomonadota</taxon>
        <taxon>Betaproteobacteria</taxon>
        <taxon>Burkholderiales</taxon>
        <taxon>Alcaligenaceae</taxon>
        <taxon>Bordetella</taxon>
    </lineage>
</organism>
<evidence type="ECO:0000313" key="1">
    <source>
        <dbReference type="EMBL" id="OZI37008.1"/>
    </source>
</evidence>
<comment type="caution">
    <text evidence="1">The sequence shown here is derived from an EMBL/GenBank/DDBJ whole genome shotgun (WGS) entry which is preliminary data.</text>
</comment>
<accession>A0A261SHU6</accession>
<dbReference type="EMBL" id="NEVM01000001">
    <property type="protein sequence ID" value="OZI37008.1"/>
    <property type="molecule type" value="Genomic_DNA"/>
</dbReference>
<gene>
    <name evidence="1" type="ORF">CAL29_00780</name>
</gene>
<dbReference type="AlphaFoldDB" id="A0A261SHU6"/>
<protein>
    <submittedName>
        <fullName evidence="1">Uncharacterized protein</fullName>
    </submittedName>
</protein>
<sequence>MCAAALALSLLAGCSSTENVKDSYVALSNASSAALVRIHRPLSYDVEKVGKVQIAADSVWSQVGAIPQGDVFRQTGAPLLVNGAREAMMVVSSDRIQGFFFDNGLFVPVDKGASVTVVRR</sequence>
<reference evidence="2" key="1">
    <citation type="submission" date="2017-05" db="EMBL/GenBank/DDBJ databases">
        <title>Complete and WGS of Bordetella genogroups.</title>
        <authorList>
            <person name="Spilker T."/>
            <person name="Lipuma J."/>
        </authorList>
    </citation>
    <scope>NUCLEOTIDE SEQUENCE [LARGE SCALE GENOMIC DNA]</scope>
    <source>
        <strain evidence="2">AU16122</strain>
    </source>
</reference>
<proteinExistence type="predicted"/>
<dbReference type="Proteomes" id="UP000216020">
    <property type="component" value="Unassembled WGS sequence"/>
</dbReference>
<name>A0A261SHU6_9BORD</name>